<accession>A0A2C6K452</accession>
<feature type="compositionally biased region" description="Polar residues" evidence="1">
    <location>
        <begin position="287"/>
        <end position="297"/>
    </location>
</feature>
<feature type="region of interest" description="Disordered" evidence="1">
    <location>
        <begin position="253"/>
        <end position="301"/>
    </location>
</feature>
<feature type="non-terminal residue" evidence="2">
    <location>
        <position position="1"/>
    </location>
</feature>
<sequence length="812" mass="87025">GIPRKSRLTAPLRHRGEREGHPSLVRRGGNPDADGEKKNFVNEVKNYCLGARESVGTKLSNQPKRTAPTNSSGEVSRSPTKKNCSHQAPRGSGHSLCCGEMTGRPMDRTARLRSSSPLRRVAEAARAAREASCRAGKLKKEPKCPTDQTSSPKQGTMLPKRDGGAVRRGTHSNFSSDASSAKASEEKGLGRRTSIHKRPQYSHGRLGLPEESVATADPPNSSVKLPEPPSSPGGRVVVVDTVAVASVGPPPSRYGTKCLGQRGGESQVTKKTGPASHTPPSIVGGNHQLSSCQSGPSSPKCPFRATSAGEKRLGDSTDISVATADLNCQLREELDEECSTIRPCGMDTDLIVERQAALIPSGTVTPVAKHVTNDMVKQSTLSDAALKRGEPRARPREFPCRKVAACYKSTGNVPSCPPLVMMQQLASSGGGTALGQHPKTALPSQQSVNKERYSSELPLQRYDVTAKSQGREHGKQAALPGVQGGPLQGSVTTLDYRRQVERYSEVVNVVPSLWSWQTGDAHQESQLENQDQEEQARLEAVRRTQAPLLMRPPHVPAYPPGDLDYMANGARGLSNFSTPYIGPRLSFPSSERQHPTSTVWLCPSDMSNAEKGTTPFTGLSNTPGRLSTEFPCTRSFYGTGEEEGEGSWKTNTVSLKQLLQHYEQQRRKDDTDTALASHGGATSTPGRSTSPSSRGISDLSMMGNDILGTAPVEKCRAAVVDGVKHAQRCIPHSFQPASDTSISLAPFGVRDSSQNSAKGPTTTIVDSLPRHAMNTPMPMSAAPPVRVQPSFQTTIVRQAAEDAPEDTEPYSQ</sequence>
<protein>
    <submittedName>
        <fullName evidence="2">Uncharacterized protein</fullName>
    </submittedName>
</protein>
<dbReference type="GeneID" id="94432663"/>
<dbReference type="RefSeq" id="XP_067918575.1">
    <property type="nucleotide sequence ID" value="XM_068069452.1"/>
</dbReference>
<dbReference type="AlphaFoldDB" id="A0A2C6K452"/>
<feature type="region of interest" description="Disordered" evidence="1">
    <location>
        <begin position="429"/>
        <end position="448"/>
    </location>
</feature>
<gene>
    <name evidence="2" type="ORF">CSUI_009336</name>
</gene>
<feature type="compositionally biased region" description="Basic residues" evidence="1">
    <location>
        <begin position="1"/>
        <end position="13"/>
    </location>
</feature>
<feature type="compositionally biased region" description="Basic and acidic residues" evidence="1">
    <location>
        <begin position="120"/>
        <end position="144"/>
    </location>
</feature>
<feature type="region of interest" description="Disordered" evidence="1">
    <location>
        <begin position="53"/>
        <end position="235"/>
    </location>
</feature>
<feature type="compositionally biased region" description="Polar residues" evidence="1">
    <location>
        <begin position="612"/>
        <end position="625"/>
    </location>
</feature>
<feature type="region of interest" description="Disordered" evidence="1">
    <location>
        <begin position="663"/>
        <end position="700"/>
    </location>
</feature>
<name>A0A2C6K452_9APIC</name>
<feature type="compositionally biased region" description="Low complexity" evidence="1">
    <location>
        <begin position="682"/>
        <end position="695"/>
    </location>
</feature>
<dbReference type="VEuPathDB" id="ToxoDB:CSUI_009336"/>
<reference evidence="2 3" key="1">
    <citation type="journal article" date="2017" name="Int. J. Parasitol.">
        <title>The genome of the protozoan parasite Cystoisospora suis and a reverse vaccinology approach to identify vaccine candidates.</title>
        <authorList>
            <person name="Palmieri N."/>
            <person name="Shrestha A."/>
            <person name="Ruttkowski B."/>
            <person name="Beck T."/>
            <person name="Vogl C."/>
            <person name="Tomley F."/>
            <person name="Blake D.P."/>
            <person name="Joachim A."/>
        </authorList>
    </citation>
    <scope>NUCLEOTIDE SEQUENCE [LARGE SCALE GENOMIC DNA]</scope>
    <source>
        <strain evidence="2 3">Wien I</strain>
    </source>
</reference>
<proteinExistence type="predicted"/>
<organism evidence="2 3">
    <name type="scientific">Cystoisospora suis</name>
    <dbReference type="NCBI Taxonomy" id="483139"/>
    <lineage>
        <taxon>Eukaryota</taxon>
        <taxon>Sar</taxon>
        <taxon>Alveolata</taxon>
        <taxon>Apicomplexa</taxon>
        <taxon>Conoidasida</taxon>
        <taxon>Coccidia</taxon>
        <taxon>Eucoccidiorida</taxon>
        <taxon>Eimeriorina</taxon>
        <taxon>Sarcocystidae</taxon>
        <taxon>Cystoisospora</taxon>
    </lineage>
</organism>
<dbReference type="Proteomes" id="UP000221165">
    <property type="component" value="Unassembled WGS sequence"/>
</dbReference>
<evidence type="ECO:0000313" key="2">
    <source>
        <dbReference type="EMBL" id="PHJ16850.1"/>
    </source>
</evidence>
<dbReference type="EMBL" id="MIGC01005535">
    <property type="protein sequence ID" value="PHJ16850.1"/>
    <property type="molecule type" value="Genomic_DNA"/>
</dbReference>
<evidence type="ECO:0000256" key="1">
    <source>
        <dbReference type="SAM" id="MobiDB-lite"/>
    </source>
</evidence>
<feature type="region of interest" description="Disordered" evidence="1">
    <location>
        <begin position="1"/>
        <end position="39"/>
    </location>
</feature>
<keyword evidence="3" id="KW-1185">Reference proteome</keyword>
<feature type="compositionally biased region" description="Polar residues" evidence="1">
    <location>
        <begin position="751"/>
        <end position="765"/>
    </location>
</feature>
<feature type="region of interest" description="Disordered" evidence="1">
    <location>
        <begin position="750"/>
        <end position="785"/>
    </location>
</feature>
<feature type="compositionally biased region" description="Polar residues" evidence="1">
    <location>
        <begin position="57"/>
        <end position="78"/>
    </location>
</feature>
<feature type="compositionally biased region" description="Low complexity" evidence="1">
    <location>
        <begin position="172"/>
        <end position="182"/>
    </location>
</feature>
<evidence type="ECO:0000313" key="3">
    <source>
        <dbReference type="Proteomes" id="UP000221165"/>
    </source>
</evidence>
<feature type="region of interest" description="Disordered" evidence="1">
    <location>
        <begin position="612"/>
        <end position="648"/>
    </location>
</feature>
<comment type="caution">
    <text evidence="2">The sequence shown here is derived from an EMBL/GenBank/DDBJ whole genome shotgun (WGS) entry which is preliminary data.</text>
</comment>